<dbReference type="OrthoDB" id="9888975at2"/>
<evidence type="ECO:0000259" key="1">
    <source>
        <dbReference type="Pfam" id="PF00550"/>
    </source>
</evidence>
<evidence type="ECO:0000313" key="3">
    <source>
        <dbReference type="Proteomes" id="UP000563426"/>
    </source>
</evidence>
<dbReference type="EMBL" id="JABFJV010000007">
    <property type="protein sequence ID" value="NOK32049.1"/>
    <property type="molecule type" value="Genomic_DNA"/>
</dbReference>
<dbReference type="Proteomes" id="UP000563426">
    <property type="component" value="Unassembled WGS sequence"/>
</dbReference>
<protein>
    <recommendedName>
        <fullName evidence="1">Carrier domain-containing protein</fullName>
    </recommendedName>
</protein>
<name>A0A3A8HZ40_9BACT</name>
<feature type="domain" description="Carrier" evidence="1">
    <location>
        <begin position="20"/>
        <end position="73"/>
    </location>
</feature>
<evidence type="ECO:0000313" key="2">
    <source>
        <dbReference type="EMBL" id="NOK32049.1"/>
    </source>
</evidence>
<dbReference type="RefSeq" id="WP_120526889.1">
    <property type="nucleotide sequence ID" value="NZ_JABFJV010000007.1"/>
</dbReference>
<reference evidence="2 3" key="1">
    <citation type="submission" date="2020-05" db="EMBL/GenBank/DDBJ databases">
        <authorList>
            <person name="Whitworth D."/>
        </authorList>
    </citation>
    <scope>NUCLEOTIDE SEQUENCE [LARGE SCALE GENOMIC DNA]</scope>
    <source>
        <strain evidence="2 3">AB043B</strain>
    </source>
</reference>
<dbReference type="InterPro" id="IPR009081">
    <property type="entry name" value="PP-bd_ACP"/>
</dbReference>
<keyword evidence="3" id="KW-1185">Reference proteome</keyword>
<accession>A0A3A8HZ40</accession>
<gene>
    <name evidence="2" type="ORF">HMI49_02370</name>
</gene>
<sequence length="80" mass="8595">MDNVVQEVTRQLNQVAAGATFGQETDLRNVLGLSSLALVSLLTQLCEAFNVDMLTLTDADLAKLDTVGDLVGLFTRVRGQ</sequence>
<dbReference type="AlphaFoldDB" id="A0A3A8HZ40"/>
<comment type="caution">
    <text evidence="2">The sequence shown here is derived from an EMBL/GenBank/DDBJ whole genome shotgun (WGS) entry which is preliminary data.</text>
</comment>
<dbReference type="InterPro" id="IPR036736">
    <property type="entry name" value="ACP-like_sf"/>
</dbReference>
<organism evidence="2 3">
    <name type="scientific">Corallococcus exercitus</name>
    <dbReference type="NCBI Taxonomy" id="2316736"/>
    <lineage>
        <taxon>Bacteria</taxon>
        <taxon>Pseudomonadati</taxon>
        <taxon>Myxococcota</taxon>
        <taxon>Myxococcia</taxon>
        <taxon>Myxococcales</taxon>
        <taxon>Cystobacterineae</taxon>
        <taxon>Myxococcaceae</taxon>
        <taxon>Corallococcus</taxon>
    </lineage>
</organism>
<proteinExistence type="predicted"/>
<dbReference type="Gene3D" id="1.10.1200.10">
    <property type="entry name" value="ACP-like"/>
    <property type="match status" value="1"/>
</dbReference>
<dbReference type="SUPFAM" id="SSF47336">
    <property type="entry name" value="ACP-like"/>
    <property type="match status" value="1"/>
</dbReference>
<dbReference type="Pfam" id="PF00550">
    <property type="entry name" value="PP-binding"/>
    <property type="match status" value="1"/>
</dbReference>